<dbReference type="CDD" id="cd01610">
    <property type="entry name" value="PAP2_like"/>
    <property type="match status" value="1"/>
</dbReference>
<keyword evidence="2" id="KW-0472">Membrane</keyword>
<feature type="transmembrane region" description="Helical" evidence="2">
    <location>
        <begin position="311"/>
        <end position="335"/>
    </location>
</feature>
<keyword evidence="2" id="KW-1133">Transmembrane helix</keyword>
<evidence type="ECO:0000259" key="3">
    <source>
        <dbReference type="SMART" id="SM00014"/>
    </source>
</evidence>
<organism evidence="4 5">
    <name type="scientific">Actinomyces radicidentis</name>
    <dbReference type="NCBI Taxonomy" id="111015"/>
    <lineage>
        <taxon>Bacteria</taxon>
        <taxon>Bacillati</taxon>
        <taxon>Actinomycetota</taxon>
        <taxon>Actinomycetes</taxon>
        <taxon>Actinomycetales</taxon>
        <taxon>Actinomycetaceae</taxon>
        <taxon>Actinomyces</taxon>
    </lineage>
</organism>
<reference evidence="5" key="1">
    <citation type="submission" date="2016-02" db="EMBL/GenBank/DDBJ databases">
        <authorList>
            <person name="Holder M.E."/>
            <person name="Ajami N.J."/>
            <person name="Petrosino J.F."/>
        </authorList>
    </citation>
    <scope>NUCLEOTIDE SEQUENCE [LARGE SCALE GENOMIC DNA]</scope>
    <source>
        <strain evidence="5">CCUG 36733</strain>
    </source>
</reference>
<feature type="transmembrane region" description="Helical" evidence="2">
    <location>
        <begin position="146"/>
        <end position="164"/>
    </location>
</feature>
<feature type="transmembrane region" description="Helical" evidence="2">
    <location>
        <begin position="197"/>
        <end position="217"/>
    </location>
</feature>
<keyword evidence="5" id="KW-1185">Reference proteome</keyword>
<dbReference type="Pfam" id="PF01569">
    <property type="entry name" value="PAP2"/>
    <property type="match status" value="1"/>
</dbReference>
<accession>A0A0X8JE46</accession>
<feature type="transmembrane region" description="Helical" evidence="2">
    <location>
        <begin position="25"/>
        <end position="45"/>
    </location>
</feature>
<evidence type="ECO:0000256" key="1">
    <source>
        <dbReference type="SAM" id="MobiDB-lite"/>
    </source>
</evidence>
<dbReference type="InterPro" id="IPR036938">
    <property type="entry name" value="PAP2/HPO_sf"/>
</dbReference>
<keyword evidence="2" id="KW-0812">Transmembrane</keyword>
<proteinExistence type="predicted"/>
<dbReference type="SUPFAM" id="SSF48317">
    <property type="entry name" value="Acid phosphatase/Vanadium-dependent haloperoxidase"/>
    <property type="match status" value="1"/>
</dbReference>
<feature type="region of interest" description="Disordered" evidence="1">
    <location>
        <begin position="241"/>
        <end position="269"/>
    </location>
</feature>
<evidence type="ECO:0000313" key="4">
    <source>
        <dbReference type="EMBL" id="AMD87165.1"/>
    </source>
</evidence>
<feature type="transmembrane region" description="Helical" evidence="2">
    <location>
        <begin position="76"/>
        <end position="98"/>
    </location>
</feature>
<dbReference type="Gene3D" id="1.20.144.10">
    <property type="entry name" value="Phosphatidic acid phosphatase type 2/haloperoxidase"/>
    <property type="match status" value="1"/>
</dbReference>
<protein>
    <recommendedName>
        <fullName evidence="3">Phosphatidic acid phosphatase type 2/haloperoxidase domain-containing protein</fullName>
    </recommendedName>
</protein>
<dbReference type="STRING" id="111015.AXF14_05630"/>
<dbReference type="EMBL" id="CP014228">
    <property type="protein sequence ID" value="AMD87165.1"/>
    <property type="molecule type" value="Genomic_DNA"/>
</dbReference>
<dbReference type="KEGG" id="ard:AXF14_05630"/>
<feature type="transmembrane region" description="Helical" evidence="2">
    <location>
        <begin position="276"/>
        <end position="299"/>
    </location>
</feature>
<evidence type="ECO:0000256" key="2">
    <source>
        <dbReference type="SAM" id="Phobius"/>
    </source>
</evidence>
<dbReference type="SMART" id="SM00014">
    <property type="entry name" value="acidPPc"/>
    <property type="match status" value="1"/>
</dbReference>
<feature type="domain" description="Phosphatidic acid phosphatase type 2/haloperoxidase" evidence="3">
    <location>
        <begin position="101"/>
        <end position="212"/>
    </location>
</feature>
<feature type="transmembrane region" description="Helical" evidence="2">
    <location>
        <begin position="105"/>
        <end position="126"/>
    </location>
</feature>
<evidence type="ECO:0000313" key="5">
    <source>
        <dbReference type="Proteomes" id="UP000065220"/>
    </source>
</evidence>
<dbReference type="Proteomes" id="UP000065220">
    <property type="component" value="Chromosome"/>
</dbReference>
<gene>
    <name evidence="4" type="ORF">AXF14_05630</name>
</gene>
<sequence>MMSTPADAPAPHLVADGRPQWRSRLLAAVLAVVCFGGTVVDWYLLVTTHTGQVMEQSALAGSLIGARFVSDHASNLLHVITMPALVALLLVILIGALWRGSRRRALWAAATVVATTGSVQILKRWVFTRPDYGLSWRFDGANTLPSGHTAVAASAAVALVLVAGARWRGAAAWFGAILTAAIGYSTLAAQWHRPADVLAAILMAVGWGAVAVVCGAWSEEKVLVHEDHRLHWIHDAATGDDVLSGAAPTEAEESGSRRPRAARPTAAPTTGGLTSVGVLGGLGVLAGAIAGFLELWTYLSASTPGNRVDDFLAYAAGSAGTVALSFIGLALLTALSPDRRRRSTDG</sequence>
<name>A0A0X8JE46_ACTRD</name>
<dbReference type="AlphaFoldDB" id="A0A0X8JE46"/>
<feature type="transmembrane region" description="Helical" evidence="2">
    <location>
        <begin position="171"/>
        <end position="191"/>
    </location>
</feature>
<dbReference type="InterPro" id="IPR000326">
    <property type="entry name" value="PAP2/HPO"/>
</dbReference>